<evidence type="ECO:0000313" key="1">
    <source>
        <dbReference type="EMBL" id="GCE15161.1"/>
    </source>
</evidence>
<dbReference type="EMBL" id="BIFR01000002">
    <property type="protein sequence ID" value="GCE15161.1"/>
    <property type="molecule type" value="Genomic_DNA"/>
</dbReference>
<evidence type="ECO:0000313" key="2">
    <source>
        <dbReference type="Proteomes" id="UP000287352"/>
    </source>
</evidence>
<protein>
    <submittedName>
        <fullName evidence="1">Uncharacterized protein</fullName>
    </submittedName>
</protein>
<sequence length="65" mass="7534">MLSSPGRAWIECTVNNQCWYLQGSNLFHHSWLLYKAITICPKNLIDLEIDMEAIHKKLPSEFPST</sequence>
<dbReference type="AlphaFoldDB" id="A0A402A861"/>
<organism evidence="1 2">
    <name type="scientific">Tengunoibacter tsumagoiensis</name>
    <dbReference type="NCBI Taxonomy" id="2014871"/>
    <lineage>
        <taxon>Bacteria</taxon>
        <taxon>Bacillati</taxon>
        <taxon>Chloroflexota</taxon>
        <taxon>Ktedonobacteria</taxon>
        <taxon>Ktedonobacterales</taxon>
        <taxon>Dictyobacteraceae</taxon>
        <taxon>Tengunoibacter</taxon>
    </lineage>
</organism>
<keyword evidence="2" id="KW-1185">Reference proteome</keyword>
<name>A0A402A861_9CHLR</name>
<dbReference type="Proteomes" id="UP000287352">
    <property type="component" value="Unassembled WGS sequence"/>
</dbReference>
<accession>A0A402A861</accession>
<comment type="caution">
    <text evidence="1">The sequence shown here is derived from an EMBL/GenBank/DDBJ whole genome shotgun (WGS) entry which is preliminary data.</text>
</comment>
<reference evidence="2" key="1">
    <citation type="submission" date="2018-12" db="EMBL/GenBank/DDBJ databases">
        <title>Tengunoibacter tsumagoiensis gen. nov., sp. nov., Dictyobacter kobayashii sp. nov., D. alpinus sp. nov., and D. joshuensis sp. nov. and description of Dictyobacteraceae fam. nov. within the order Ktedonobacterales isolated from Tengu-no-mugimeshi.</title>
        <authorList>
            <person name="Wang C.M."/>
            <person name="Zheng Y."/>
            <person name="Sakai Y."/>
            <person name="Toyoda A."/>
            <person name="Minakuchi Y."/>
            <person name="Abe K."/>
            <person name="Yokota A."/>
            <person name="Yabe S."/>
        </authorList>
    </citation>
    <scope>NUCLEOTIDE SEQUENCE [LARGE SCALE GENOMIC DNA]</scope>
    <source>
        <strain evidence="2">Uno3</strain>
    </source>
</reference>
<gene>
    <name evidence="1" type="ORF">KTT_50200</name>
</gene>
<proteinExistence type="predicted"/>